<comment type="similarity">
    <text evidence="1">Belongs to the proteasome subunit p27 family.</text>
</comment>
<feature type="domain" description="PDZ" evidence="5">
    <location>
        <begin position="103"/>
        <end position="189"/>
    </location>
</feature>
<dbReference type="AlphaFoldDB" id="A0A9P6THC6"/>
<dbReference type="PANTHER" id="PTHR12651">
    <property type="entry name" value="26S PROTEASOME NON-ATPASE REGULATORY SUBUNIT 9"/>
    <property type="match status" value="1"/>
</dbReference>
<dbReference type="PROSITE" id="PS50106">
    <property type="entry name" value="PDZ"/>
    <property type="match status" value="1"/>
</dbReference>
<evidence type="ECO:0000256" key="3">
    <source>
        <dbReference type="ARBA" id="ARBA00068021"/>
    </source>
</evidence>
<dbReference type="Gene3D" id="6.10.140.1710">
    <property type="match status" value="1"/>
</dbReference>
<evidence type="ECO:0000256" key="1">
    <source>
        <dbReference type="ARBA" id="ARBA00005256"/>
    </source>
</evidence>
<dbReference type="InterPro" id="IPR036034">
    <property type="entry name" value="PDZ_sf"/>
</dbReference>
<evidence type="ECO:0000259" key="5">
    <source>
        <dbReference type="PROSITE" id="PS50106"/>
    </source>
</evidence>
<proteinExistence type="inferred from homology"/>
<evidence type="ECO:0000313" key="6">
    <source>
        <dbReference type="EMBL" id="KAG0151944.1"/>
    </source>
</evidence>
<keyword evidence="2" id="KW-0143">Chaperone</keyword>
<protein>
    <recommendedName>
        <fullName evidence="3">Probable 26S proteasome regulatory subunit p27</fullName>
    </recommendedName>
</protein>
<reference evidence="6" key="1">
    <citation type="submission" date="2013-11" db="EMBL/GenBank/DDBJ databases">
        <title>Genome sequence of the fusiform rust pathogen reveals effectors for host alternation and coevolution with pine.</title>
        <authorList>
            <consortium name="DOE Joint Genome Institute"/>
            <person name="Smith K."/>
            <person name="Pendleton A."/>
            <person name="Kubisiak T."/>
            <person name="Anderson C."/>
            <person name="Salamov A."/>
            <person name="Aerts A."/>
            <person name="Riley R."/>
            <person name="Clum A."/>
            <person name="Lindquist E."/>
            <person name="Ence D."/>
            <person name="Campbell M."/>
            <person name="Kronenberg Z."/>
            <person name="Feau N."/>
            <person name="Dhillon B."/>
            <person name="Hamelin R."/>
            <person name="Burleigh J."/>
            <person name="Smith J."/>
            <person name="Yandell M."/>
            <person name="Nelson C."/>
            <person name="Grigoriev I."/>
            <person name="Davis J."/>
        </authorList>
    </citation>
    <scope>NUCLEOTIDE SEQUENCE</scope>
    <source>
        <strain evidence="6">G11</strain>
    </source>
</reference>
<dbReference type="Pfam" id="PF17820">
    <property type="entry name" value="PDZ_6"/>
    <property type="match status" value="1"/>
</dbReference>
<dbReference type="InterPro" id="IPR035269">
    <property type="entry name" value="PSMD9"/>
</dbReference>
<dbReference type="Gene3D" id="2.30.42.10">
    <property type="match status" value="1"/>
</dbReference>
<dbReference type="GO" id="GO:0070682">
    <property type="term" value="P:proteasome regulatory particle assembly"/>
    <property type="evidence" value="ECO:0007669"/>
    <property type="project" value="InterPro"/>
</dbReference>
<evidence type="ECO:0000256" key="4">
    <source>
        <dbReference type="SAM" id="MobiDB-lite"/>
    </source>
</evidence>
<gene>
    <name evidence="6" type="ORF">CROQUDRAFT_650518</name>
</gene>
<dbReference type="Pfam" id="PF18265">
    <property type="entry name" value="Nas2_N"/>
    <property type="match status" value="1"/>
</dbReference>
<comment type="caution">
    <text evidence="6">The sequence shown here is derived from an EMBL/GenBank/DDBJ whole genome shotgun (WGS) entry which is preliminary data.</text>
</comment>
<dbReference type="SUPFAM" id="SSF50156">
    <property type="entry name" value="PDZ domain-like"/>
    <property type="match status" value="1"/>
</dbReference>
<dbReference type="EMBL" id="MU167210">
    <property type="protein sequence ID" value="KAG0151944.1"/>
    <property type="molecule type" value="Genomic_DNA"/>
</dbReference>
<dbReference type="GO" id="GO:0005634">
    <property type="term" value="C:nucleus"/>
    <property type="evidence" value="ECO:0007669"/>
    <property type="project" value="TreeGrafter"/>
</dbReference>
<dbReference type="FunFam" id="2.30.42.10:FF:000107">
    <property type="entry name" value="26S proteasome non-ATPase regulatory subunit 9"/>
    <property type="match status" value="1"/>
</dbReference>
<dbReference type="InterPro" id="IPR041489">
    <property type="entry name" value="PDZ_6"/>
</dbReference>
<dbReference type="InterPro" id="IPR040815">
    <property type="entry name" value="Nas2_N"/>
</dbReference>
<dbReference type="PANTHER" id="PTHR12651:SF1">
    <property type="entry name" value="26S PROTEASOME NON-ATPASE REGULATORY SUBUNIT 9"/>
    <property type="match status" value="1"/>
</dbReference>
<accession>A0A9P6THC6</accession>
<dbReference type="GO" id="GO:0005737">
    <property type="term" value="C:cytoplasm"/>
    <property type="evidence" value="ECO:0007669"/>
    <property type="project" value="TreeGrafter"/>
</dbReference>
<evidence type="ECO:0000256" key="2">
    <source>
        <dbReference type="ARBA" id="ARBA00023186"/>
    </source>
</evidence>
<dbReference type="Proteomes" id="UP000886653">
    <property type="component" value="Unassembled WGS sequence"/>
</dbReference>
<dbReference type="SMART" id="SM00228">
    <property type="entry name" value="PDZ"/>
    <property type="match status" value="1"/>
</dbReference>
<name>A0A9P6THC6_9BASI</name>
<evidence type="ECO:0000313" key="7">
    <source>
        <dbReference type="Proteomes" id="UP000886653"/>
    </source>
</evidence>
<sequence>MGRSIHGIERGPSMPGSIKDSMNPMEKFNWLSERKNEIQTEISAQFEVLQANGIDLDSPLIDNSGFPRDDVSDLASVRVARARVHELKNDLREVVDQLAHTLPLILPRSDANILGATSKEPDSTSSSMEPFARVDAVSEGSPAQLAGLKVGDQIVKFGSVDASNHDGLQALATLTRQSEGQELDVVWFRYDERDKRRMISKQLIPLSGWGGRGSLGCHIVPI</sequence>
<dbReference type="InterPro" id="IPR001478">
    <property type="entry name" value="PDZ"/>
</dbReference>
<feature type="region of interest" description="Disordered" evidence="4">
    <location>
        <begin position="1"/>
        <end position="22"/>
    </location>
</feature>
<organism evidence="6 7">
    <name type="scientific">Cronartium quercuum f. sp. fusiforme G11</name>
    <dbReference type="NCBI Taxonomy" id="708437"/>
    <lineage>
        <taxon>Eukaryota</taxon>
        <taxon>Fungi</taxon>
        <taxon>Dikarya</taxon>
        <taxon>Basidiomycota</taxon>
        <taxon>Pucciniomycotina</taxon>
        <taxon>Pucciniomycetes</taxon>
        <taxon>Pucciniales</taxon>
        <taxon>Coleosporiaceae</taxon>
        <taxon>Cronartium</taxon>
    </lineage>
</organism>
<dbReference type="OrthoDB" id="72325at2759"/>
<keyword evidence="7" id="KW-1185">Reference proteome</keyword>